<dbReference type="InterPro" id="IPR036291">
    <property type="entry name" value="NAD(P)-bd_dom_sf"/>
</dbReference>
<name>A0A0F5JVG7_9BURK</name>
<dbReference type="OrthoDB" id="9787219at2"/>
<evidence type="ECO:0000256" key="2">
    <source>
        <dbReference type="ARBA" id="ARBA00023027"/>
    </source>
</evidence>
<dbReference type="Pfam" id="PF02826">
    <property type="entry name" value="2-Hacid_dh_C"/>
    <property type="match status" value="1"/>
</dbReference>
<dbReference type="Gene3D" id="3.40.50.720">
    <property type="entry name" value="NAD(P)-binding Rossmann-like Domain"/>
    <property type="match status" value="2"/>
</dbReference>
<comment type="caution">
    <text evidence="4">The sequence shown here is derived from an EMBL/GenBank/DDBJ whole genome shotgun (WGS) entry which is preliminary data.</text>
</comment>
<dbReference type="PANTHER" id="PTHR43333">
    <property type="entry name" value="2-HACID_DH_C DOMAIN-CONTAINING PROTEIN"/>
    <property type="match status" value="1"/>
</dbReference>
<dbReference type="PATRIC" id="fig|28092.6.peg.5146"/>
<dbReference type="AlphaFoldDB" id="A0A0F5JVG7"/>
<proteinExistence type="predicted"/>
<evidence type="ECO:0000313" key="5">
    <source>
        <dbReference type="Proteomes" id="UP000033618"/>
    </source>
</evidence>
<dbReference type="Proteomes" id="UP000033618">
    <property type="component" value="Unassembled WGS sequence"/>
</dbReference>
<protein>
    <submittedName>
        <fullName evidence="4">2-hydroxyacid dehydrogenase</fullName>
    </submittedName>
</protein>
<keyword evidence="5" id="KW-1185">Reference proteome</keyword>
<dbReference type="EMBL" id="LAQU01000035">
    <property type="protein sequence ID" value="KKB61655.1"/>
    <property type="molecule type" value="Genomic_DNA"/>
</dbReference>
<feature type="domain" description="D-isomer specific 2-hydroxyacid dehydrogenase NAD-binding" evidence="3">
    <location>
        <begin position="122"/>
        <end position="293"/>
    </location>
</feature>
<reference evidence="4 5" key="1">
    <citation type="submission" date="2015-03" db="EMBL/GenBank/DDBJ databases">
        <title>Draft Genome Sequence of Burkholderia andropogonis type strain ICMP2807, isolated from Sorghum bicolor.</title>
        <authorList>
            <person name="Lopes-Santos L."/>
            <person name="Castro D.B."/>
            <person name="Ottoboni L.M."/>
            <person name="Park D."/>
            <person name="Weirc B.S."/>
            <person name="Destefano S.A."/>
        </authorList>
    </citation>
    <scope>NUCLEOTIDE SEQUENCE [LARGE SCALE GENOMIC DNA]</scope>
    <source>
        <strain evidence="4 5">ICMP2807</strain>
    </source>
</reference>
<dbReference type="STRING" id="28092.WM40_21865"/>
<dbReference type="PANTHER" id="PTHR43333:SF1">
    <property type="entry name" value="D-ISOMER SPECIFIC 2-HYDROXYACID DEHYDROGENASE NAD-BINDING DOMAIN-CONTAINING PROTEIN"/>
    <property type="match status" value="1"/>
</dbReference>
<accession>A0A0F5JVG7</accession>
<organism evidence="4 5">
    <name type="scientific">Robbsia andropogonis</name>
    <dbReference type="NCBI Taxonomy" id="28092"/>
    <lineage>
        <taxon>Bacteria</taxon>
        <taxon>Pseudomonadati</taxon>
        <taxon>Pseudomonadota</taxon>
        <taxon>Betaproteobacteria</taxon>
        <taxon>Burkholderiales</taxon>
        <taxon>Burkholderiaceae</taxon>
        <taxon>Robbsia</taxon>
    </lineage>
</organism>
<evidence type="ECO:0000313" key="4">
    <source>
        <dbReference type="EMBL" id="KKB61655.1"/>
    </source>
</evidence>
<dbReference type="GO" id="GO:0016491">
    <property type="term" value="F:oxidoreductase activity"/>
    <property type="evidence" value="ECO:0007669"/>
    <property type="project" value="UniProtKB-KW"/>
</dbReference>
<dbReference type="CDD" id="cd12164">
    <property type="entry name" value="GDH_like_2"/>
    <property type="match status" value="1"/>
</dbReference>
<dbReference type="SUPFAM" id="SSF51735">
    <property type="entry name" value="NAD(P)-binding Rossmann-fold domains"/>
    <property type="match status" value="1"/>
</dbReference>
<evidence type="ECO:0000256" key="1">
    <source>
        <dbReference type="ARBA" id="ARBA00023002"/>
    </source>
</evidence>
<dbReference type="InterPro" id="IPR006140">
    <property type="entry name" value="D-isomer_DH_NAD-bd"/>
</dbReference>
<evidence type="ECO:0000259" key="3">
    <source>
        <dbReference type="Pfam" id="PF02826"/>
    </source>
</evidence>
<dbReference type="RefSeq" id="WP_024905862.1">
    <property type="nucleotide sequence ID" value="NZ_CADFGU010000011.1"/>
</dbReference>
<keyword evidence="2" id="KW-0520">NAD</keyword>
<keyword evidence="1" id="KW-0560">Oxidoreductase</keyword>
<sequence>MTTPHPVSSLPLPFLCNPDYPFADVWRMSLQAAMPHERIVPFFALTDAERAKCTVAIAANPPSDHVRALPALRWVHSVWAGVEGLVADLSIDADTRVGGPLRIVRLVDPALAETMSEAVLAWTLYLHRDMPYYAAQQRTPQWLQRDYVRAADRSVGLLGVGALGEAAAKRLVAAGFKVSGWSRGRKAIEGVQCLCGPDEMHAMLQTSDIVICLLPLTAETRGVLGSEALSALKPGAALINFARGAIVDDDALRAALDSGSISHAVLDVFAQEPLPTASWHWSHARVTVLPHIAAPTDRLSASAIVAANIARFRNNGSIPEVVDFQRGY</sequence>
<dbReference type="GO" id="GO:0051287">
    <property type="term" value="F:NAD binding"/>
    <property type="evidence" value="ECO:0007669"/>
    <property type="project" value="InterPro"/>
</dbReference>
<gene>
    <name evidence="4" type="ORF">WM40_21865</name>
</gene>